<evidence type="ECO:0000313" key="1">
    <source>
        <dbReference type="EMBL" id="KLV18411.1"/>
    </source>
</evidence>
<gene>
    <name evidence="1" type="ORF">ABW01_13645</name>
</gene>
<accession>A0A0J1HXJ2</accession>
<organism evidence="1 2">
    <name type="scientific">Bacillus anthracis</name>
    <name type="common">anthrax bacterium</name>
    <dbReference type="NCBI Taxonomy" id="1392"/>
    <lineage>
        <taxon>Bacteria</taxon>
        <taxon>Bacillati</taxon>
        <taxon>Bacillota</taxon>
        <taxon>Bacilli</taxon>
        <taxon>Bacillales</taxon>
        <taxon>Bacillaceae</taxon>
        <taxon>Bacillus</taxon>
        <taxon>Bacillus cereus group</taxon>
    </lineage>
</organism>
<name>A0A0J1HXJ2_BACAN</name>
<reference evidence="1 2" key="1">
    <citation type="submission" date="2015-05" db="EMBL/GenBank/DDBJ databases">
        <title>Whole genome sequence and identification of bacterial endophytes from Costus igneus.</title>
        <authorList>
            <person name="Lee Y.P."/>
            <person name="Gan H.M."/>
            <person name="Eng W."/>
            <person name="Wheatley M.S."/>
            <person name="Caraballo A."/>
            <person name="Polter S."/>
            <person name="Savka M.A."/>
            <person name="Hudson A.O."/>
        </authorList>
    </citation>
    <scope>NUCLEOTIDE SEQUENCE [LARGE SCALE GENOMIC DNA]</scope>
    <source>
        <strain evidence="1 2">RIT375</strain>
    </source>
</reference>
<dbReference type="AlphaFoldDB" id="A0A0J1HXJ2"/>
<dbReference type="PATRIC" id="fig|1392.242.peg.5769"/>
<protein>
    <submittedName>
        <fullName evidence="1">Uncharacterized protein</fullName>
    </submittedName>
</protein>
<comment type="caution">
    <text evidence="1">The sequence shown here is derived from an EMBL/GenBank/DDBJ whole genome shotgun (WGS) entry which is preliminary data.</text>
</comment>
<proteinExistence type="predicted"/>
<dbReference type="Proteomes" id="UP000035904">
    <property type="component" value="Unassembled WGS sequence"/>
</dbReference>
<evidence type="ECO:0000313" key="2">
    <source>
        <dbReference type="Proteomes" id="UP000035904"/>
    </source>
</evidence>
<dbReference type="RefSeq" id="WP_047956700.1">
    <property type="nucleotide sequence ID" value="NZ_LDPG01000007.1"/>
</dbReference>
<sequence>MSDYKCTVCIHQRQHFTPNTDMNHYWESYCMQEQPLFNQGAADCTFFKEITMKCIYCEKEVPIRSLIKDCYCSENCLKQSTASIRKCVEQVKEQLADAKRELAHRDYTTEQLKMKNEQIRSYVRYINHRESFLKLVQL</sequence>
<dbReference type="EMBL" id="LDPG01000007">
    <property type="protein sequence ID" value="KLV18411.1"/>
    <property type="molecule type" value="Genomic_DNA"/>
</dbReference>